<dbReference type="Gene3D" id="1.10.8.430">
    <property type="entry name" value="Helical domain of apoptotic protease-activating factors"/>
    <property type="match status" value="1"/>
</dbReference>
<evidence type="ECO:0000256" key="1">
    <source>
        <dbReference type="ARBA" id="ARBA00022614"/>
    </source>
</evidence>
<dbReference type="GO" id="GO:0009626">
    <property type="term" value="P:plant-type hypersensitive response"/>
    <property type="evidence" value="ECO:0007669"/>
    <property type="project" value="UniProtKB-ARBA"/>
</dbReference>
<feature type="non-terminal residue" evidence="7">
    <location>
        <position position="1"/>
    </location>
</feature>
<evidence type="ECO:0000259" key="5">
    <source>
        <dbReference type="Pfam" id="PF23559"/>
    </source>
</evidence>
<evidence type="ECO:0008006" key="9">
    <source>
        <dbReference type="Google" id="ProtNLM"/>
    </source>
</evidence>
<keyword evidence="3" id="KW-0611">Plant defense</keyword>
<feature type="domain" description="Disease resistance protein winged helix" evidence="5">
    <location>
        <begin position="317"/>
        <end position="386"/>
    </location>
</feature>
<evidence type="ECO:0000259" key="6">
    <source>
        <dbReference type="Pfam" id="PF25019"/>
    </source>
</evidence>
<sequence>EPPKLKFDRVRISERMKDIIDKLMPVCAKVSTVLNTELLASNPTTQHNATGQPRTTTPYIIEPTLYGRDIHGEYSENKLTVLPIVGPGGIGKTTFTQHLYQEVKSHFDVVVWLCVSQNFNAASLAQEAVKQIPRSKDEKESSCDQELIEQRLKVKRFLLVLDDVWTHHEDEWKKLLAPFRKGEGKGNVVIVTTRSPEVANMVKTIDYPIEMGRLEAADFMKLFEACVFGDNQQPWKSHPELFDVGNKVVGNLKGNPLAAKTVGRLLRNSLSLDHWTIILKSKEWELQTNDNDIMPALKLSYDNLPFDLKQCFSYFALFPEDYEFGSEELIHLWIGLGILHSSDHNKRIEDIGLSYLNDLVNHGFLKKNEKDDGPYYIVHDLLHELAVKVSSYECLSIRSSNVWSVQVSPYVRHLSIIIENTEVNDRINFENCKKEMIALGKRLKVETLRTLMLFGEHHGSFERTFCDLLREARNLRTIYLSEVSYNVDKDMLCNFSKLVHLRYLRIKLYHLEVLDLQKWKGSLRLTGHISNLVKLHHFLVPDYYEHPLHTDIYEVGKLEFLQELRKFNVRNEIGFELSQLGKLTELGGSLEICDLEKVQTKEEADGSNLIHKSRLHKLKLEWNVNRPNKDPTREKDVLERHGGINCPTWLGANLCLKNLESLELDSVSWIDLPPLGDMFLVDESGEEHLCCTQSQIFQNLKFLKLTRIQRLRNGCVGNGACYFFNHLKVLIIHDSPELFEVPFFHPSCCEQDAPMAWFPRLESLTITHCPKLLSLPPIPWTSGPCYVDIENAGSVFKKLVYENNGPEVRLQIVGNGVSDSTFWKVLDFNHLIELKELKVHSCPPLPLDQLMMLSSLKELLIAEGDNFWPVGESHVRYQFPVESLDVYSHGGSGKELTRLLSCFPKLSKLQIYSCRKLTGLGVMEQNGAATPMTSPPSLDEKAVLAVAENGQQLQRRAERDEVELSTTDVEGLVLLPPQLEGKLEEGLQGLHSLREFYMNSCPEFLSLYSSSSSTCFPFPTSLQNLTLGGLETDLVPLLNLTSLHKLSILGRGVLRAEKISLWPLLTQGCLTQLSLWNTPNCFLGPYSEISGSHQHGLPSKLGYLMTDDIAGVLATPTCSLLSSSLTRLEFSFDREVERFTEQEKALQLLTSLQHLEFFRCDKLQCLPTGLHMLPNLKILRISYCESIRSLPKDGLPSSLQELEIQQCPAMKSLPKEALPSSLQELKISSCPAILQSLHRDGIPNSLRLLDVSDHELKDRMRFRRLKGTIPILRT</sequence>
<feature type="domain" description="NB-ARC" evidence="4">
    <location>
        <begin position="76"/>
        <end position="231"/>
    </location>
</feature>
<dbReference type="PANTHER" id="PTHR36766:SF40">
    <property type="entry name" value="DISEASE RESISTANCE PROTEIN RGA3"/>
    <property type="match status" value="1"/>
</dbReference>
<dbReference type="InterPro" id="IPR027417">
    <property type="entry name" value="P-loop_NTPase"/>
</dbReference>
<dbReference type="Pfam" id="PF25019">
    <property type="entry name" value="LRR_R13L1-DRL21"/>
    <property type="match status" value="1"/>
</dbReference>
<dbReference type="InterPro" id="IPR002182">
    <property type="entry name" value="NB-ARC"/>
</dbReference>
<keyword evidence="8" id="KW-1185">Reference proteome</keyword>
<keyword evidence="1" id="KW-0433">Leucine-rich repeat</keyword>
<evidence type="ECO:0000256" key="3">
    <source>
        <dbReference type="ARBA" id="ARBA00022821"/>
    </source>
</evidence>
<dbReference type="Gene3D" id="1.10.10.10">
    <property type="entry name" value="Winged helix-like DNA-binding domain superfamily/Winged helix DNA-binding domain"/>
    <property type="match status" value="1"/>
</dbReference>
<dbReference type="Pfam" id="PF23559">
    <property type="entry name" value="WHD_DRP"/>
    <property type="match status" value="1"/>
</dbReference>
<dbReference type="SUPFAM" id="SSF52540">
    <property type="entry name" value="P-loop containing nucleoside triphosphate hydrolases"/>
    <property type="match status" value="1"/>
</dbReference>
<evidence type="ECO:0000256" key="2">
    <source>
        <dbReference type="ARBA" id="ARBA00022737"/>
    </source>
</evidence>
<evidence type="ECO:0000313" key="7">
    <source>
        <dbReference type="EMBL" id="KAG2582453.1"/>
    </source>
</evidence>
<proteinExistence type="predicted"/>
<dbReference type="FunFam" id="1.10.10.10:FF:000322">
    <property type="entry name" value="Probable disease resistance protein At1g63360"/>
    <property type="match status" value="1"/>
</dbReference>
<dbReference type="Gene3D" id="3.40.50.300">
    <property type="entry name" value="P-loop containing nucleotide triphosphate hydrolases"/>
    <property type="match status" value="1"/>
</dbReference>
<dbReference type="InterPro" id="IPR042197">
    <property type="entry name" value="Apaf_helical"/>
</dbReference>
<feature type="domain" description="R13L1/DRL21-like LRR repeat region" evidence="6">
    <location>
        <begin position="577"/>
        <end position="678"/>
    </location>
</feature>
<dbReference type="AlphaFoldDB" id="A0A8T0RC29"/>
<evidence type="ECO:0000259" key="4">
    <source>
        <dbReference type="Pfam" id="PF00931"/>
    </source>
</evidence>
<dbReference type="GO" id="GO:0042742">
    <property type="term" value="P:defense response to bacterium"/>
    <property type="evidence" value="ECO:0007669"/>
    <property type="project" value="UniProtKB-ARBA"/>
</dbReference>
<dbReference type="InterPro" id="IPR032675">
    <property type="entry name" value="LRR_dom_sf"/>
</dbReference>
<dbReference type="Pfam" id="PF00931">
    <property type="entry name" value="NB-ARC"/>
    <property type="match status" value="1"/>
</dbReference>
<name>A0A8T0RC29_PANVG</name>
<dbReference type="SUPFAM" id="SSF52058">
    <property type="entry name" value="L domain-like"/>
    <property type="match status" value="2"/>
</dbReference>
<dbReference type="InterPro" id="IPR058922">
    <property type="entry name" value="WHD_DRP"/>
</dbReference>
<dbReference type="InterPro" id="IPR056789">
    <property type="entry name" value="LRR_R13L1-DRL21"/>
</dbReference>
<dbReference type="GO" id="GO:0043531">
    <property type="term" value="F:ADP binding"/>
    <property type="evidence" value="ECO:0007669"/>
    <property type="project" value="InterPro"/>
</dbReference>
<dbReference type="Proteomes" id="UP000823388">
    <property type="component" value="Chromosome 6K"/>
</dbReference>
<gene>
    <name evidence="7" type="ORF">PVAP13_6KG108800</name>
</gene>
<dbReference type="PRINTS" id="PR00364">
    <property type="entry name" value="DISEASERSIST"/>
</dbReference>
<dbReference type="Gene3D" id="3.80.10.10">
    <property type="entry name" value="Ribonuclease Inhibitor"/>
    <property type="match status" value="3"/>
</dbReference>
<reference evidence="7" key="1">
    <citation type="submission" date="2020-05" db="EMBL/GenBank/DDBJ databases">
        <title>WGS assembly of Panicum virgatum.</title>
        <authorList>
            <person name="Lovell J.T."/>
            <person name="Jenkins J."/>
            <person name="Shu S."/>
            <person name="Juenger T.E."/>
            <person name="Schmutz J."/>
        </authorList>
    </citation>
    <scope>NUCLEOTIDE SEQUENCE</scope>
    <source>
        <strain evidence="7">AP13</strain>
    </source>
</reference>
<dbReference type="InterPro" id="IPR036388">
    <property type="entry name" value="WH-like_DNA-bd_sf"/>
</dbReference>
<dbReference type="GO" id="GO:0002758">
    <property type="term" value="P:innate immune response-activating signaling pathway"/>
    <property type="evidence" value="ECO:0007669"/>
    <property type="project" value="UniProtKB-ARBA"/>
</dbReference>
<evidence type="ECO:0000313" key="8">
    <source>
        <dbReference type="Proteomes" id="UP000823388"/>
    </source>
</evidence>
<dbReference type="PANTHER" id="PTHR36766">
    <property type="entry name" value="PLANT BROAD-SPECTRUM MILDEW RESISTANCE PROTEIN RPW8"/>
    <property type="match status" value="1"/>
</dbReference>
<organism evidence="7 8">
    <name type="scientific">Panicum virgatum</name>
    <name type="common">Blackwell switchgrass</name>
    <dbReference type="NCBI Taxonomy" id="38727"/>
    <lineage>
        <taxon>Eukaryota</taxon>
        <taxon>Viridiplantae</taxon>
        <taxon>Streptophyta</taxon>
        <taxon>Embryophyta</taxon>
        <taxon>Tracheophyta</taxon>
        <taxon>Spermatophyta</taxon>
        <taxon>Magnoliopsida</taxon>
        <taxon>Liliopsida</taxon>
        <taxon>Poales</taxon>
        <taxon>Poaceae</taxon>
        <taxon>PACMAD clade</taxon>
        <taxon>Panicoideae</taxon>
        <taxon>Panicodae</taxon>
        <taxon>Paniceae</taxon>
        <taxon>Panicinae</taxon>
        <taxon>Panicum</taxon>
        <taxon>Panicum sect. Hiantes</taxon>
    </lineage>
</organism>
<protein>
    <recommendedName>
        <fullName evidence="9">AAA+ ATPase domain-containing protein</fullName>
    </recommendedName>
</protein>
<dbReference type="EMBL" id="CM029047">
    <property type="protein sequence ID" value="KAG2582453.1"/>
    <property type="molecule type" value="Genomic_DNA"/>
</dbReference>
<accession>A0A8T0RC29</accession>
<comment type="caution">
    <text evidence="7">The sequence shown here is derived from an EMBL/GenBank/DDBJ whole genome shotgun (WGS) entry which is preliminary data.</text>
</comment>
<keyword evidence="2" id="KW-0677">Repeat</keyword>